<evidence type="ECO:0000256" key="2">
    <source>
        <dbReference type="ARBA" id="ARBA00022448"/>
    </source>
</evidence>
<evidence type="ECO:0000256" key="5">
    <source>
        <dbReference type="ARBA" id="ARBA00022692"/>
    </source>
</evidence>
<dbReference type="GO" id="GO:0005886">
    <property type="term" value="C:plasma membrane"/>
    <property type="evidence" value="ECO:0007669"/>
    <property type="project" value="UniProtKB-SubCell"/>
</dbReference>
<organism evidence="10">
    <name type="scientific">marine metagenome</name>
    <dbReference type="NCBI Taxonomy" id="408172"/>
    <lineage>
        <taxon>unclassified sequences</taxon>
        <taxon>metagenomes</taxon>
        <taxon>ecological metagenomes</taxon>
    </lineage>
</organism>
<evidence type="ECO:0000259" key="9">
    <source>
        <dbReference type="Pfam" id="PF04290"/>
    </source>
</evidence>
<evidence type="ECO:0000256" key="1">
    <source>
        <dbReference type="ARBA" id="ARBA00004429"/>
    </source>
</evidence>
<dbReference type="PANTHER" id="PTHR35011">
    <property type="entry name" value="2,3-DIKETO-L-GULONATE TRAP TRANSPORTER SMALL PERMEASE PROTEIN YIAM"/>
    <property type="match status" value="1"/>
</dbReference>
<reference evidence="10" key="1">
    <citation type="submission" date="2018-05" db="EMBL/GenBank/DDBJ databases">
        <authorList>
            <person name="Lanie J.A."/>
            <person name="Ng W.-L."/>
            <person name="Kazmierczak K.M."/>
            <person name="Andrzejewski T.M."/>
            <person name="Davidsen T.M."/>
            <person name="Wayne K.J."/>
            <person name="Tettelin H."/>
            <person name="Glass J.I."/>
            <person name="Rusch D."/>
            <person name="Podicherti R."/>
            <person name="Tsui H.-C.T."/>
            <person name="Winkler M.E."/>
        </authorList>
    </citation>
    <scope>NUCLEOTIDE SEQUENCE</scope>
</reference>
<dbReference type="AlphaFoldDB" id="A0A382VLP8"/>
<dbReference type="Pfam" id="PF04290">
    <property type="entry name" value="DctQ"/>
    <property type="match status" value="1"/>
</dbReference>
<comment type="subcellular location">
    <subcellularLocation>
        <location evidence="1">Cell inner membrane</location>
        <topology evidence="1">Multi-pass membrane protein</topology>
    </subcellularLocation>
</comment>
<evidence type="ECO:0000256" key="8">
    <source>
        <dbReference type="SAM" id="Phobius"/>
    </source>
</evidence>
<keyword evidence="5 8" id="KW-0812">Transmembrane</keyword>
<dbReference type="PANTHER" id="PTHR35011:SF4">
    <property type="entry name" value="SLL1102 PROTEIN"/>
    <property type="match status" value="1"/>
</dbReference>
<evidence type="ECO:0000256" key="3">
    <source>
        <dbReference type="ARBA" id="ARBA00022475"/>
    </source>
</evidence>
<dbReference type="InterPro" id="IPR055348">
    <property type="entry name" value="DctQ"/>
</dbReference>
<evidence type="ECO:0000313" key="10">
    <source>
        <dbReference type="EMBL" id="SVD46838.1"/>
    </source>
</evidence>
<gene>
    <name evidence="10" type="ORF">METZ01_LOCUS399692</name>
</gene>
<protein>
    <recommendedName>
        <fullName evidence="9">Tripartite ATP-independent periplasmic transporters DctQ component domain-containing protein</fullName>
    </recommendedName>
</protein>
<evidence type="ECO:0000256" key="7">
    <source>
        <dbReference type="ARBA" id="ARBA00023136"/>
    </source>
</evidence>
<evidence type="ECO:0000256" key="4">
    <source>
        <dbReference type="ARBA" id="ARBA00022519"/>
    </source>
</evidence>
<dbReference type="EMBL" id="UINC01152584">
    <property type="protein sequence ID" value="SVD46838.1"/>
    <property type="molecule type" value="Genomic_DNA"/>
</dbReference>
<evidence type="ECO:0000256" key="6">
    <source>
        <dbReference type="ARBA" id="ARBA00022989"/>
    </source>
</evidence>
<feature type="transmembrane region" description="Helical" evidence="8">
    <location>
        <begin position="66"/>
        <end position="85"/>
    </location>
</feature>
<accession>A0A382VLP8</accession>
<keyword evidence="6 8" id="KW-1133">Transmembrane helix</keyword>
<dbReference type="InterPro" id="IPR007387">
    <property type="entry name" value="TRAP_DctQ"/>
</dbReference>
<name>A0A382VLP8_9ZZZZ</name>
<keyword evidence="3" id="KW-1003">Cell membrane</keyword>
<feature type="non-terminal residue" evidence="10">
    <location>
        <position position="1"/>
    </location>
</feature>
<sequence length="102" mass="11834">EQTHVRNDILFNRVSELNQKRIDLWGHLLLVLPFVVLTLFYSWEFVTWAWKQNEGSIDPGGLSDRWIIKSFLLIGFTLFGIATITRSVDLARKISDLKKTSV</sequence>
<keyword evidence="7 8" id="KW-0472">Membrane</keyword>
<keyword evidence="4" id="KW-0997">Cell inner membrane</keyword>
<keyword evidence="2" id="KW-0813">Transport</keyword>
<feature type="domain" description="Tripartite ATP-independent periplasmic transporters DctQ component" evidence="9">
    <location>
        <begin position="1"/>
        <end position="92"/>
    </location>
</feature>
<proteinExistence type="predicted"/>
<feature type="transmembrane region" description="Helical" evidence="8">
    <location>
        <begin position="24"/>
        <end position="46"/>
    </location>
</feature>